<feature type="domain" description="RNA polymerase sigma factor 70 region 4 type 2" evidence="6">
    <location>
        <begin position="126"/>
        <end position="175"/>
    </location>
</feature>
<keyword evidence="2" id="KW-0805">Transcription regulation</keyword>
<keyword evidence="8" id="KW-1185">Reference proteome</keyword>
<dbReference type="KEGG" id="rhoz:GXP67_02945"/>
<dbReference type="RefSeq" id="WP_162441775.1">
    <property type="nucleotide sequence ID" value="NZ_CP048222.1"/>
</dbReference>
<dbReference type="GO" id="GO:0003677">
    <property type="term" value="F:DNA binding"/>
    <property type="evidence" value="ECO:0007669"/>
    <property type="project" value="InterPro"/>
</dbReference>
<dbReference type="PANTHER" id="PTHR43133">
    <property type="entry name" value="RNA POLYMERASE ECF-TYPE SIGMA FACTO"/>
    <property type="match status" value="1"/>
</dbReference>
<dbReference type="InterPro" id="IPR014284">
    <property type="entry name" value="RNA_pol_sigma-70_dom"/>
</dbReference>
<dbReference type="AlphaFoldDB" id="A0A6C0GCK9"/>
<comment type="similarity">
    <text evidence="1">Belongs to the sigma-70 factor family. ECF subfamily.</text>
</comment>
<dbReference type="Pfam" id="PF04542">
    <property type="entry name" value="Sigma70_r2"/>
    <property type="match status" value="1"/>
</dbReference>
<dbReference type="InterPro" id="IPR013325">
    <property type="entry name" value="RNA_pol_sigma_r2"/>
</dbReference>
<sequence length="197" mass="23056">MLKTDPSPLSQTIIALKNGDRSAFERVYNSFGPKLYAFTKKLVRNKEDADEIVQEVFLKIWERRHFLDPEQNFDGYLFRIARNLVYNKAKHQVYEVAYSKYLIGNKSVADNDTEESIYYQDLNHIVEEAYTALPPVRKQVFVMSRIEGLSNSEIADRLHTSNSNIENHINKALRDIRLKLKGYKLIHFVILTFFSSF</sequence>
<dbReference type="GO" id="GO:0016987">
    <property type="term" value="F:sigma factor activity"/>
    <property type="evidence" value="ECO:0007669"/>
    <property type="project" value="UniProtKB-KW"/>
</dbReference>
<dbReference type="NCBIfam" id="TIGR02985">
    <property type="entry name" value="Sig70_bacteroi1"/>
    <property type="match status" value="1"/>
</dbReference>
<dbReference type="NCBIfam" id="TIGR02937">
    <property type="entry name" value="sigma70-ECF"/>
    <property type="match status" value="1"/>
</dbReference>
<dbReference type="Gene3D" id="1.10.1740.10">
    <property type="match status" value="1"/>
</dbReference>
<evidence type="ECO:0000259" key="6">
    <source>
        <dbReference type="Pfam" id="PF08281"/>
    </source>
</evidence>
<dbReference type="InterPro" id="IPR013324">
    <property type="entry name" value="RNA_pol_sigma_r3/r4-like"/>
</dbReference>
<evidence type="ECO:0000256" key="4">
    <source>
        <dbReference type="ARBA" id="ARBA00023163"/>
    </source>
</evidence>
<reference evidence="7 8" key="1">
    <citation type="submission" date="2020-01" db="EMBL/GenBank/DDBJ databases">
        <authorList>
            <person name="Kim M.K."/>
        </authorList>
    </citation>
    <scope>NUCLEOTIDE SEQUENCE [LARGE SCALE GENOMIC DNA]</scope>
    <source>
        <strain evidence="7 8">172606-1</strain>
    </source>
</reference>
<dbReference type="Gene3D" id="1.10.10.10">
    <property type="entry name" value="Winged helix-like DNA-binding domain superfamily/Winged helix DNA-binding domain"/>
    <property type="match status" value="1"/>
</dbReference>
<gene>
    <name evidence="7" type="ORF">GXP67_02945</name>
</gene>
<dbReference type="Pfam" id="PF08281">
    <property type="entry name" value="Sigma70_r4_2"/>
    <property type="match status" value="1"/>
</dbReference>
<dbReference type="InterPro" id="IPR013249">
    <property type="entry name" value="RNA_pol_sigma70_r4_t2"/>
</dbReference>
<dbReference type="SUPFAM" id="SSF88946">
    <property type="entry name" value="Sigma2 domain of RNA polymerase sigma factors"/>
    <property type="match status" value="1"/>
</dbReference>
<dbReference type="SUPFAM" id="SSF88659">
    <property type="entry name" value="Sigma3 and sigma4 domains of RNA polymerase sigma factors"/>
    <property type="match status" value="1"/>
</dbReference>
<feature type="domain" description="RNA polymerase sigma-70 region 2" evidence="5">
    <location>
        <begin position="28"/>
        <end position="90"/>
    </location>
</feature>
<dbReference type="GO" id="GO:0006352">
    <property type="term" value="P:DNA-templated transcription initiation"/>
    <property type="evidence" value="ECO:0007669"/>
    <property type="project" value="InterPro"/>
</dbReference>
<keyword evidence="3" id="KW-0731">Sigma factor</keyword>
<evidence type="ECO:0000256" key="2">
    <source>
        <dbReference type="ARBA" id="ARBA00023015"/>
    </source>
</evidence>
<accession>A0A6C0GCK9</accession>
<organism evidence="7 8">
    <name type="scientific">Rhodocytophaga rosea</name>
    <dbReference type="NCBI Taxonomy" id="2704465"/>
    <lineage>
        <taxon>Bacteria</taxon>
        <taxon>Pseudomonadati</taxon>
        <taxon>Bacteroidota</taxon>
        <taxon>Cytophagia</taxon>
        <taxon>Cytophagales</taxon>
        <taxon>Rhodocytophagaceae</taxon>
        <taxon>Rhodocytophaga</taxon>
    </lineage>
</organism>
<proteinExistence type="inferred from homology"/>
<keyword evidence="4" id="KW-0804">Transcription</keyword>
<dbReference type="InterPro" id="IPR014327">
    <property type="entry name" value="RNA_pol_sigma70_bacteroid"/>
</dbReference>
<dbReference type="Proteomes" id="UP000480178">
    <property type="component" value="Chromosome"/>
</dbReference>
<dbReference type="EMBL" id="CP048222">
    <property type="protein sequence ID" value="QHT65695.1"/>
    <property type="molecule type" value="Genomic_DNA"/>
</dbReference>
<name>A0A6C0GCK9_9BACT</name>
<evidence type="ECO:0000259" key="5">
    <source>
        <dbReference type="Pfam" id="PF04542"/>
    </source>
</evidence>
<dbReference type="InterPro" id="IPR039425">
    <property type="entry name" value="RNA_pol_sigma-70-like"/>
</dbReference>
<dbReference type="InterPro" id="IPR036388">
    <property type="entry name" value="WH-like_DNA-bd_sf"/>
</dbReference>
<evidence type="ECO:0000256" key="3">
    <source>
        <dbReference type="ARBA" id="ARBA00023082"/>
    </source>
</evidence>
<protein>
    <submittedName>
        <fullName evidence="7">RNA polymerase sigma-70 factor</fullName>
    </submittedName>
</protein>
<dbReference type="PANTHER" id="PTHR43133:SF46">
    <property type="entry name" value="RNA POLYMERASE SIGMA-70 FACTOR ECF SUBFAMILY"/>
    <property type="match status" value="1"/>
</dbReference>
<evidence type="ECO:0000256" key="1">
    <source>
        <dbReference type="ARBA" id="ARBA00010641"/>
    </source>
</evidence>
<evidence type="ECO:0000313" key="8">
    <source>
        <dbReference type="Proteomes" id="UP000480178"/>
    </source>
</evidence>
<dbReference type="InterPro" id="IPR007627">
    <property type="entry name" value="RNA_pol_sigma70_r2"/>
</dbReference>
<evidence type="ECO:0000313" key="7">
    <source>
        <dbReference type="EMBL" id="QHT65695.1"/>
    </source>
</evidence>